<dbReference type="HOGENOM" id="CLU_915292_0_0_1"/>
<protein>
    <recommendedName>
        <fullName evidence="1">BBC1/AIM3 cysteine proteinase-fold domain-containing protein</fullName>
    </recommendedName>
</protein>
<dbReference type="eggNOG" id="ENOG502S09A">
    <property type="taxonomic scope" value="Eukaryota"/>
</dbReference>
<evidence type="ECO:0000313" key="3">
    <source>
        <dbReference type="Proteomes" id="UP000002035"/>
    </source>
</evidence>
<proteinExistence type="predicted"/>
<organism evidence="2 3">
    <name type="scientific">Arthroderma otae (strain ATCC MYA-4605 / CBS 113480)</name>
    <name type="common">Microsporum canis</name>
    <dbReference type="NCBI Taxonomy" id="554155"/>
    <lineage>
        <taxon>Eukaryota</taxon>
        <taxon>Fungi</taxon>
        <taxon>Dikarya</taxon>
        <taxon>Ascomycota</taxon>
        <taxon>Pezizomycotina</taxon>
        <taxon>Eurotiomycetes</taxon>
        <taxon>Eurotiomycetidae</taxon>
        <taxon>Onygenales</taxon>
        <taxon>Arthrodermataceae</taxon>
        <taxon>Microsporum</taxon>
    </lineage>
</organism>
<evidence type="ECO:0000259" key="1">
    <source>
        <dbReference type="Pfam" id="PF25459"/>
    </source>
</evidence>
<dbReference type="STRING" id="554155.C5G183"/>
<dbReference type="GeneID" id="9226561"/>
<keyword evidence="3" id="KW-1185">Reference proteome</keyword>
<accession>C5G183</accession>
<dbReference type="EMBL" id="DS995710">
    <property type="protein sequence ID" value="EEQ28546.1"/>
    <property type="molecule type" value="Genomic_DNA"/>
</dbReference>
<dbReference type="AlphaFoldDB" id="C5G183"/>
<dbReference type="VEuPathDB" id="FungiDB:MCYG_08705"/>
<dbReference type="OrthoDB" id="3357271at2759"/>
<dbReference type="Pfam" id="PF25459">
    <property type="entry name" value="AIM3_BBC1_C"/>
    <property type="match status" value="1"/>
</dbReference>
<dbReference type="InterPro" id="IPR057402">
    <property type="entry name" value="AIM3_BBC1_C"/>
</dbReference>
<name>C5G183_ARTOC</name>
<sequence length="331" mass="36544">MPRPKPKNAFKEESSIPLSLETHWFIGEKPKFPYPALRELGTILNADYQWESIDSAALDGSMDHIFIGAVIWEDEGSDIHATSDVITKIRVRWNSRDVNRTMSGEVKNIYTGPQLQEETGHTTDGPGKKITGEQLSLAADWYGGYILAYCKGRIGLHVGDGECWTLAYRALEEAGRQALRKDGREPPLLSTGRVHGHLIFEWHASPEYPVTVASGIMQHVPAAPIRAGDILELADGRFRAINLALSGLVKQEENVRFKAHTAVITALEDCTLKVIEQNGRIKSIVAENEYNLRNMVGGAVRIYRPLGVSLVSVSAGRRDVSASLSGVCDKW</sequence>
<gene>
    <name evidence="2" type="ORF">MCYG_08705</name>
</gene>
<dbReference type="RefSeq" id="XP_002842565.1">
    <property type="nucleotide sequence ID" value="XM_002842519.1"/>
</dbReference>
<feature type="domain" description="BBC1/AIM3 cysteine proteinase-fold" evidence="1">
    <location>
        <begin position="125"/>
        <end position="312"/>
    </location>
</feature>
<dbReference type="OMA" id="HIFIGAV"/>
<dbReference type="Gene3D" id="3.90.1720.60">
    <property type="match status" value="1"/>
</dbReference>
<dbReference type="Proteomes" id="UP000002035">
    <property type="component" value="Unassembled WGS sequence"/>
</dbReference>
<evidence type="ECO:0000313" key="2">
    <source>
        <dbReference type="EMBL" id="EEQ28546.1"/>
    </source>
</evidence>
<reference evidence="3" key="1">
    <citation type="journal article" date="2012" name="MBio">
        <title>Comparative genome analysis of Trichophyton rubrum and related dermatophytes reveals candidate genes involved in infection.</title>
        <authorList>
            <person name="Martinez D.A."/>
            <person name="Oliver B.G."/>
            <person name="Graeser Y."/>
            <person name="Goldberg J.M."/>
            <person name="Li W."/>
            <person name="Martinez-Rossi N.M."/>
            <person name="Monod M."/>
            <person name="Shelest E."/>
            <person name="Barton R.C."/>
            <person name="Birch E."/>
            <person name="Brakhage A.A."/>
            <person name="Chen Z."/>
            <person name="Gurr S.J."/>
            <person name="Heiman D."/>
            <person name="Heitman J."/>
            <person name="Kosti I."/>
            <person name="Rossi A."/>
            <person name="Saif S."/>
            <person name="Samalova M."/>
            <person name="Saunders C.W."/>
            <person name="Shea T."/>
            <person name="Summerbell R.C."/>
            <person name="Xu J."/>
            <person name="Young S."/>
            <person name="Zeng Q."/>
            <person name="Birren B.W."/>
            <person name="Cuomo C.A."/>
            <person name="White T.C."/>
        </authorList>
    </citation>
    <scope>NUCLEOTIDE SEQUENCE [LARGE SCALE GENOMIC DNA]</scope>
    <source>
        <strain evidence="3">ATCC MYA-4605 / CBS 113480</strain>
    </source>
</reference>